<dbReference type="EMBL" id="UINC01056306">
    <property type="protein sequence ID" value="SVB76177.1"/>
    <property type="molecule type" value="Genomic_DNA"/>
</dbReference>
<feature type="non-terminal residue" evidence="2">
    <location>
        <position position="1"/>
    </location>
</feature>
<dbReference type="InterPro" id="IPR011047">
    <property type="entry name" value="Quinoprotein_ADH-like_sf"/>
</dbReference>
<evidence type="ECO:0000313" key="2">
    <source>
        <dbReference type="EMBL" id="SVB76177.1"/>
    </source>
</evidence>
<dbReference type="InterPro" id="IPR002372">
    <property type="entry name" value="PQQ_rpt_dom"/>
</dbReference>
<sequence length="426" mass="47348">GGVKALYAIVFAVSLCLPALAQEWTRFRGPNGSGISAATNFPLKWTADDYNWQIDLPIMGSSSPVLWGKRLYLMGDHADGQQRSVLCINADSGRILWRRDYPVKRHRLHRDNDFTSATPCVDEHGVILVWSSPEQLLVTALSLDGEKMWQRELGPYKGLHGSSNSPILAGGLVVLANDQMDPKRFAWYLPKGTNMDPGKSFLIALDRKTGKTRWKVDRRSELAGYATPCIRRSGGRTEVVFSSTAHGITAVDLKSGRISWEIDKIWDNRTVSSPQLFGDLVFGSFGKGLSGQRLVAVRPEKPGSRKGELVYDIRRSVPLVPSFVVKDGLLYLWTDSGIVTCVDAATGKEHWRERVGGEFYSSPIWIEGRLYCISKHGQIVVLAASRKFEVLARMELDEKTFATPAVANGVMYLRTQSRLYSVGKAQ</sequence>
<protein>
    <recommendedName>
        <fullName evidence="1">Pyrrolo-quinoline quinone repeat domain-containing protein</fullName>
    </recommendedName>
</protein>
<feature type="domain" description="Pyrrolo-quinoline quinone repeat" evidence="1">
    <location>
        <begin position="323"/>
        <end position="383"/>
    </location>
</feature>
<gene>
    <name evidence="2" type="ORF">METZ01_LOCUS229031</name>
</gene>
<reference evidence="2" key="1">
    <citation type="submission" date="2018-05" db="EMBL/GenBank/DDBJ databases">
        <authorList>
            <person name="Lanie J.A."/>
            <person name="Ng W.-L."/>
            <person name="Kazmierczak K.M."/>
            <person name="Andrzejewski T.M."/>
            <person name="Davidsen T.M."/>
            <person name="Wayne K.J."/>
            <person name="Tettelin H."/>
            <person name="Glass J.I."/>
            <person name="Rusch D."/>
            <person name="Podicherti R."/>
            <person name="Tsui H.-C.T."/>
            <person name="Winkler M.E."/>
        </authorList>
    </citation>
    <scope>NUCLEOTIDE SEQUENCE</scope>
</reference>
<proteinExistence type="predicted"/>
<dbReference type="AlphaFoldDB" id="A0A382GNF5"/>
<organism evidence="2">
    <name type="scientific">marine metagenome</name>
    <dbReference type="NCBI Taxonomy" id="408172"/>
    <lineage>
        <taxon>unclassified sequences</taxon>
        <taxon>metagenomes</taxon>
        <taxon>ecological metagenomes</taxon>
    </lineage>
</organism>
<feature type="domain" description="Pyrrolo-quinoline quinone repeat" evidence="1">
    <location>
        <begin position="202"/>
        <end position="285"/>
    </location>
</feature>
<dbReference type="SUPFAM" id="SSF50998">
    <property type="entry name" value="Quinoprotein alcohol dehydrogenase-like"/>
    <property type="match status" value="1"/>
</dbReference>
<accession>A0A382GNF5</accession>
<dbReference type="InterPro" id="IPR015943">
    <property type="entry name" value="WD40/YVTN_repeat-like_dom_sf"/>
</dbReference>
<dbReference type="InterPro" id="IPR018391">
    <property type="entry name" value="PQQ_b-propeller_rpt"/>
</dbReference>
<dbReference type="Pfam" id="PF13360">
    <property type="entry name" value="PQQ_2"/>
    <property type="match status" value="3"/>
</dbReference>
<dbReference type="Gene3D" id="2.130.10.10">
    <property type="entry name" value="YVTN repeat-like/Quinoprotein amine dehydrogenase"/>
    <property type="match status" value="2"/>
</dbReference>
<dbReference type="PANTHER" id="PTHR34512">
    <property type="entry name" value="CELL SURFACE PROTEIN"/>
    <property type="match status" value="1"/>
</dbReference>
<feature type="domain" description="Pyrrolo-quinoline quinone repeat" evidence="1">
    <location>
        <begin position="52"/>
        <end position="177"/>
    </location>
</feature>
<name>A0A382GNF5_9ZZZZ</name>
<dbReference type="PANTHER" id="PTHR34512:SF30">
    <property type="entry name" value="OUTER MEMBRANE PROTEIN ASSEMBLY FACTOR BAMB"/>
    <property type="match status" value="1"/>
</dbReference>
<dbReference type="SMART" id="SM00564">
    <property type="entry name" value="PQQ"/>
    <property type="match status" value="5"/>
</dbReference>
<evidence type="ECO:0000259" key="1">
    <source>
        <dbReference type="Pfam" id="PF13360"/>
    </source>
</evidence>